<keyword evidence="1" id="KW-0472">Membrane</keyword>
<gene>
    <name evidence="2" type="ORF">BDV38DRAFT_243450</name>
</gene>
<evidence type="ECO:0000313" key="2">
    <source>
        <dbReference type="EMBL" id="KAE8139032.1"/>
    </source>
</evidence>
<keyword evidence="3" id="KW-1185">Reference proteome</keyword>
<proteinExistence type="predicted"/>
<dbReference type="GeneID" id="43638434"/>
<dbReference type="RefSeq" id="XP_031915095.1">
    <property type="nucleotide sequence ID" value="XM_032054224.1"/>
</dbReference>
<reference evidence="2 3" key="1">
    <citation type="submission" date="2019-04" db="EMBL/GenBank/DDBJ databases">
        <title>Friends and foes A comparative genomics study of 23 Aspergillus species from section Flavi.</title>
        <authorList>
            <consortium name="DOE Joint Genome Institute"/>
            <person name="Kjaerbolling I."/>
            <person name="Vesth T."/>
            <person name="Frisvad J.C."/>
            <person name="Nybo J.L."/>
            <person name="Theobald S."/>
            <person name="Kildgaard S."/>
            <person name="Isbrandt T."/>
            <person name="Kuo A."/>
            <person name="Sato A."/>
            <person name="Lyhne E.K."/>
            <person name="Kogle M.E."/>
            <person name="Wiebenga A."/>
            <person name="Kun R.S."/>
            <person name="Lubbers R.J."/>
            <person name="Makela M.R."/>
            <person name="Barry K."/>
            <person name="Chovatia M."/>
            <person name="Clum A."/>
            <person name="Daum C."/>
            <person name="Haridas S."/>
            <person name="He G."/>
            <person name="LaButti K."/>
            <person name="Lipzen A."/>
            <person name="Mondo S."/>
            <person name="Riley R."/>
            <person name="Salamov A."/>
            <person name="Simmons B.A."/>
            <person name="Magnuson J.K."/>
            <person name="Henrissat B."/>
            <person name="Mortensen U.H."/>
            <person name="Larsen T.O."/>
            <person name="Devries R.P."/>
            <person name="Grigoriev I.V."/>
            <person name="Machida M."/>
            <person name="Baker S.E."/>
            <person name="Andersen M.R."/>
        </authorList>
    </citation>
    <scope>NUCLEOTIDE SEQUENCE [LARGE SCALE GENOMIC DNA]</scope>
    <source>
        <strain evidence="2 3">CBS 117625</strain>
    </source>
</reference>
<name>A0A5N6SWN2_ASPPS</name>
<evidence type="ECO:0000313" key="3">
    <source>
        <dbReference type="Proteomes" id="UP000325672"/>
    </source>
</evidence>
<evidence type="ECO:0000256" key="1">
    <source>
        <dbReference type="SAM" id="Phobius"/>
    </source>
</evidence>
<feature type="transmembrane region" description="Helical" evidence="1">
    <location>
        <begin position="37"/>
        <end position="60"/>
    </location>
</feature>
<accession>A0A5N6SWN2</accession>
<keyword evidence="1" id="KW-0812">Transmembrane</keyword>
<keyword evidence="1" id="KW-1133">Transmembrane helix</keyword>
<organism evidence="2 3">
    <name type="scientific">Aspergillus pseudotamarii</name>
    <dbReference type="NCBI Taxonomy" id="132259"/>
    <lineage>
        <taxon>Eukaryota</taxon>
        <taxon>Fungi</taxon>
        <taxon>Dikarya</taxon>
        <taxon>Ascomycota</taxon>
        <taxon>Pezizomycotina</taxon>
        <taxon>Eurotiomycetes</taxon>
        <taxon>Eurotiomycetidae</taxon>
        <taxon>Eurotiales</taxon>
        <taxon>Aspergillaceae</taxon>
        <taxon>Aspergillus</taxon>
        <taxon>Aspergillus subgen. Circumdati</taxon>
    </lineage>
</organism>
<sequence length="64" mass="7329">MSTVESPPLRSESRQESLEDVRQLLCHQKLWAFFNPYYQMVLAVYWTFFVMGASGAAYGVSDCS</sequence>
<dbReference type="EMBL" id="ML743568">
    <property type="protein sequence ID" value="KAE8139032.1"/>
    <property type="molecule type" value="Genomic_DNA"/>
</dbReference>
<dbReference type="AlphaFoldDB" id="A0A5N6SWN2"/>
<dbReference type="Proteomes" id="UP000325672">
    <property type="component" value="Unassembled WGS sequence"/>
</dbReference>
<protein>
    <submittedName>
        <fullName evidence="2">Uncharacterized protein</fullName>
    </submittedName>
</protein>